<organism evidence="1 2">
    <name type="scientific">Dubosiella muris</name>
    <dbReference type="NCBI Taxonomy" id="3038133"/>
    <lineage>
        <taxon>Bacteria</taxon>
        <taxon>Bacillati</taxon>
        <taxon>Bacillota</taxon>
        <taxon>Erysipelotrichia</taxon>
        <taxon>Erysipelotrichales</taxon>
        <taxon>Erysipelotrichaceae</taxon>
        <taxon>Dubosiella</taxon>
    </lineage>
</organism>
<evidence type="ECO:0000313" key="2">
    <source>
        <dbReference type="Proteomes" id="UP000308836"/>
    </source>
</evidence>
<proteinExistence type="predicted"/>
<name>A0AC61R5J2_9FIRM</name>
<gene>
    <name evidence="1" type="ORF">E5336_12180</name>
</gene>
<dbReference type="EMBL" id="SRYG01000046">
    <property type="protein sequence ID" value="TGY64287.1"/>
    <property type="molecule type" value="Genomic_DNA"/>
</dbReference>
<reference evidence="1" key="1">
    <citation type="submission" date="2019-04" db="EMBL/GenBank/DDBJ databases">
        <title>Microbes associate with the intestines of laboratory mice.</title>
        <authorList>
            <person name="Navarre W."/>
            <person name="Wong E."/>
            <person name="Huang K."/>
            <person name="Tropini C."/>
            <person name="Ng K."/>
            <person name="Yu B."/>
        </authorList>
    </citation>
    <scope>NUCLEOTIDE SEQUENCE</scope>
    <source>
        <strain evidence="1">NM09_H32</strain>
    </source>
</reference>
<dbReference type="Proteomes" id="UP000308836">
    <property type="component" value="Unassembled WGS sequence"/>
</dbReference>
<sequence length="586" mass="68242">MLLSAQNVTQIINGKVLFDHIQFSIAPKDKIALIGVNGTGKSTLLKAIAAKDPNVGEWIMAADTKIHYLSQSPRFSQMTIWEEIVHANEKNPFPVEEYELRSILNRFGLEDHDQKISDLSGGQQKRLALSIALMSKCDLLLLDEPTNHLDEEMIEYLENRLVKMTCAVLMVTHDRYFLDRVCTKIYELDQGDFYTHEGNYEVYLENKQIRQENEKKQIEAHKNLYRKELAWVRAGVQARSTKSKARLDRFEQLRNQRFKEQEEILELTPVSTRLGKQTIEWKGISYQYENSDPLFSDFSYNLLRHDRVGIIGKNGCGKSTLLKVISGLLQPTDGTIERGSTVKIGFFHQQDDEADLSMRVIDYIEEFAAVVAFGKKKYTSSQMLERFLFPKTMHYTTLDRLSGGERRRLYLLKVLMQAPNVLLLDEPTNDLDLLTLDVLEDYLDSFPGIVIAVSHDRYFLDRVVDHTFVFENRRIRDYPGGYSDYMVRKTASKAEKQEKREPKEKNAWKVRNSNRLTYMEKKELSSLGEELPALEEEIQRLNAEIVEYTHDFDKMMKASALRDQKEQELEEKTLRWMELEEKKETQ</sequence>
<accession>A0AC61R5J2</accession>
<keyword evidence="1" id="KW-0547">Nucleotide-binding</keyword>
<keyword evidence="2" id="KW-1185">Reference proteome</keyword>
<keyword evidence="1" id="KW-0067">ATP-binding</keyword>
<evidence type="ECO:0000313" key="1">
    <source>
        <dbReference type="EMBL" id="TGY64287.1"/>
    </source>
</evidence>
<protein>
    <submittedName>
        <fullName evidence="1">ABC transporter ATP-binding protein</fullName>
    </submittedName>
</protein>
<comment type="caution">
    <text evidence="1">The sequence shown here is derived from an EMBL/GenBank/DDBJ whole genome shotgun (WGS) entry which is preliminary data.</text>
</comment>